<comment type="function">
    <text evidence="4">Regulatory subunit of the dimeric UBA3-ULA1 E1 enzyme.</text>
</comment>
<dbReference type="Gene3D" id="3.40.50.720">
    <property type="entry name" value="NAD(P)-binding Rossmann-like Domain"/>
    <property type="match status" value="1"/>
</dbReference>
<dbReference type="InterPro" id="IPR000594">
    <property type="entry name" value="ThiF_NAD_FAD-bd"/>
</dbReference>
<evidence type="ECO:0000313" key="7">
    <source>
        <dbReference type="EMBL" id="KEZ39830.1"/>
    </source>
</evidence>
<dbReference type="InterPro" id="IPR030667">
    <property type="entry name" value="APP-BP1"/>
</dbReference>
<gene>
    <name evidence="7" type="ORF">SAPIO_CDS9301</name>
</gene>
<dbReference type="OMA" id="KLITHQY"/>
<dbReference type="SUPFAM" id="SSF69572">
    <property type="entry name" value="Activating enzymes of the ubiquitin-like proteins"/>
    <property type="match status" value="1"/>
</dbReference>
<dbReference type="GO" id="GO:0005737">
    <property type="term" value="C:cytoplasm"/>
    <property type="evidence" value="ECO:0007669"/>
    <property type="project" value="TreeGrafter"/>
</dbReference>
<dbReference type="PIRSF" id="PIRSF039099">
    <property type="entry name" value="APP-BP1"/>
    <property type="match status" value="1"/>
</dbReference>
<dbReference type="AlphaFoldDB" id="A0A084FXL8"/>
<comment type="pathway">
    <text evidence="1 4">Protein modification; protein neddylation.</text>
</comment>
<evidence type="ECO:0000256" key="4">
    <source>
        <dbReference type="PIRNR" id="PIRNR039099"/>
    </source>
</evidence>
<name>A0A084FXL8_PSEDA</name>
<dbReference type="GO" id="GO:0019781">
    <property type="term" value="F:NEDD8 activating enzyme activity"/>
    <property type="evidence" value="ECO:0007669"/>
    <property type="project" value="UniProtKB-UniRule"/>
</dbReference>
<dbReference type="Gene3D" id="3.40.50.12550">
    <property type="entry name" value="Ubiquitin-activating enzyme E1, inactive adenylation domain, subdomain 2"/>
    <property type="match status" value="1"/>
</dbReference>
<proteinExistence type="inferred from homology"/>
<accession>A0A084FXL8</accession>
<evidence type="ECO:0000256" key="3">
    <source>
        <dbReference type="ARBA" id="ARBA00022786"/>
    </source>
</evidence>
<dbReference type="HOGENOM" id="CLU_019618_1_0_1"/>
<dbReference type="VEuPathDB" id="FungiDB:SAPIO_CDS9301"/>
<dbReference type="GO" id="GO:0045116">
    <property type="term" value="P:protein neddylation"/>
    <property type="evidence" value="ECO:0007669"/>
    <property type="project" value="UniProtKB-UniRule"/>
</dbReference>
<reference evidence="7 8" key="1">
    <citation type="journal article" date="2014" name="Genome Announc.">
        <title>Draft genome sequence of the pathogenic fungus Scedosporium apiospermum.</title>
        <authorList>
            <person name="Vandeputte P."/>
            <person name="Ghamrawi S."/>
            <person name="Rechenmann M."/>
            <person name="Iltis A."/>
            <person name="Giraud S."/>
            <person name="Fleury M."/>
            <person name="Thornton C."/>
            <person name="Delhaes L."/>
            <person name="Meyer W."/>
            <person name="Papon N."/>
            <person name="Bouchara J.P."/>
        </authorList>
    </citation>
    <scope>NUCLEOTIDE SEQUENCE [LARGE SCALE GENOMIC DNA]</scope>
    <source>
        <strain evidence="7 8">IHEM 14462</strain>
    </source>
</reference>
<dbReference type="GeneID" id="27728373"/>
<feature type="domain" description="THIF-type NAD/FAD binding fold" evidence="6">
    <location>
        <begin position="23"/>
        <end position="518"/>
    </location>
</feature>
<dbReference type="EMBL" id="JOWA01000134">
    <property type="protein sequence ID" value="KEZ39830.1"/>
    <property type="molecule type" value="Genomic_DNA"/>
</dbReference>
<comment type="similarity">
    <text evidence="2 4">Belongs to the ubiquitin-activating E1 family. ULA1 subfamily.</text>
</comment>
<evidence type="ECO:0000259" key="6">
    <source>
        <dbReference type="Pfam" id="PF00899"/>
    </source>
</evidence>
<keyword evidence="3 4" id="KW-0833">Ubl conjugation pathway</keyword>
<evidence type="ECO:0000256" key="1">
    <source>
        <dbReference type="ARBA" id="ARBA00005032"/>
    </source>
</evidence>
<dbReference type="InterPro" id="IPR035985">
    <property type="entry name" value="Ubiquitin-activating_enz"/>
</dbReference>
<dbReference type="PANTHER" id="PTHR10953">
    <property type="entry name" value="UBIQUITIN-ACTIVATING ENZYME E1"/>
    <property type="match status" value="1"/>
</dbReference>
<organism evidence="7 8">
    <name type="scientific">Pseudallescheria apiosperma</name>
    <name type="common">Scedosporium apiospermum</name>
    <dbReference type="NCBI Taxonomy" id="563466"/>
    <lineage>
        <taxon>Eukaryota</taxon>
        <taxon>Fungi</taxon>
        <taxon>Dikarya</taxon>
        <taxon>Ascomycota</taxon>
        <taxon>Pezizomycotina</taxon>
        <taxon>Sordariomycetes</taxon>
        <taxon>Hypocreomycetidae</taxon>
        <taxon>Microascales</taxon>
        <taxon>Microascaceae</taxon>
        <taxon>Scedosporium</taxon>
    </lineage>
</organism>
<dbReference type="InterPro" id="IPR045886">
    <property type="entry name" value="ThiF/MoeB/HesA"/>
</dbReference>
<dbReference type="Proteomes" id="UP000028545">
    <property type="component" value="Unassembled WGS sequence"/>
</dbReference>
<evidence type="ECO:0000313" key="8">
    <source>
        <dbReference type="Proteomes" id="UP000028545"/>
    </source>
</evidence>
<dbReference type="UniPathway" id="UPA00885"/>
<keyword evidence="8" id="KW-1185">Reference proteome</keyword>
<sequence>MSGAQMRGSAEQPQGLSEKERKYDRQLRLWASSGQDALESSHILLLNSGSGAVGIGRFTIVDEALVSEADLGSNFFLDENCLGHLRAESCAERLLELNPEVEGDWYPKSNPRPAVITGSKKLCLTGISQTGVDLAAVLASPVSFTAIIYTFPIRADHLALVDSYAETHKIPVISIHSSGFYSYFQVRLPGIFPIVDTHPDENAINDLRLLNPWPELVEFCQDLTSDVDGLDDYEHGHLPFIAILFYYLKAWRDHNDSRSPSTPDEKRAFRKMVLAGMRTSNPEGGEENFEEAAAAVLKAISQPKLPASLKEVFERAQGTPVDQRTGFWAIASAVKEFYDRHGQLPLPGRIPDMKAKSDVYVQLQNLYKAKARADTVEILDSAKSICPSATVTMKEVELFCRNAAFIRLINSRSRGSDQTQLIADQEFANDEIAKQAGMGTSLFPIYLALRAMPNSHVAGEDDILANIEKSVPSASSHESIRLAAREVSRASGELHNIAAITGGMAAQEIIKIITKQYVPVDNTCVFDGIGSRCQIFYL</sequence>
<dbReference type="Pfam" id="PF00899">
    <property type="entry name" value="ThiF"/>
    <property type="match status" value="1"/>
</dbReference>
<comment type="caution">
    <text evidence="7">The sequence shown here is derived from an EMBL/GenBank/DDBJ whole genome shotgun (WGS) entry which is preliminary data.</text>
</comment>
<feature type="region of interest" description="Disordered" evidence="5">
    <location>
        <begin position="1"/>
        <end position="20"/>
    </location>
</feature>
<evidence type="ECO:0000256" key="2">
    <source>
        <dbReference type="ARBA" id="ARBA00006868"/>
    </source>
</evidence>
<dbReference type="OrthoDB" id="1708823at2759"/>
<evidence type="ECO:0000256" key="5">
    <source>
        <dbReference type="SAM" id="MobiDB-lite"/>
    </source>
</evidence>
<dbReference type="KEGG" id="sapo:SAPIO_CDS9301"/>
<dbReference type="PANTHER" id="PTHR10953:SF29">
    <property type="entry name" value="NEDD8-ACTIVATING ENZYME E1 REGULATORY SUBUNIT"/>
    <property type="match status" value="1"/>
</dbReference>
<protein>
    <recommendedName>
        <fullName evidence="4">NEDD8-activating enzyme E1 regulatory subunit</fullName>
    </recommendedName>
</protein>
<dbReference type="RefSeq" id="XP_016639629.1">
    <property type="nucleotide sequence ID" value="XM_016790734.1"/>
</dbReference>